<gene>
    <name evidence="2" type="ORF">CVT24_001606</name>
</gene>
<dbReference type="Proteomes" id="UP000284842">
    <property type="component" value="Unassembled WGS sequence"/>
</dbReference>
<evidence type="ECO:0000313" key="2">
    <source>
        <dbReference type="EMBL" id="PPR08195.1"/>
    </source>
</evidence>
<dbReference type="STRING" id="181874.A0A409YYU3"/>
<feature type="region of interest" description="Disordered" evidence="1">
    <location>
        <begin position="368"/>
        <end position="413"/>
    </location>
</feature>
<feature type="region of interest" description="Disordered" evidence="1">
    <location>
        <begin position="559"/>
        <end position="595"/>
    </location>
</feature>
<dbReference type="AlphaFoldDB" id="A0A409YYU3"/>
<comment type="caution">
    <text evidence="2">The sequence shown here is derived from an EMBL/GenBank/DDBJ whole genome shotgun (WGS) entry which is preliminary data.</text>
</comment>
<evidence type="ECO:0000313" key="3">
    <source>
        <dbReference type="Proteomes" id="UP000284842"/>
    </source>
</evidence>
<accession>A0A409YYU3</accession>
<feature type="compositionally biased region" description="Basic and acidic residues" evidence="1">
    <location>
        <begin position="60"/>
        <end position="70"/>
    </location>
</feature>
<dbReference type="OrthoDB" id="2669721at2759"/>
<sequence length="595" mass="66009">MARTRNESSSTDRICGCFKFCKGHQKPIYKTSYYRHLSQRKKEDALRKQHASTPQQKGDSAVDLRFRHDNASNTSRDVYSPRPMSPIEHDVHADNNSVVDTMPEDLRMQDAHNTIDDYPRYDDSLPAQTPSFGHAYENDGTIDGFSGADGPASVHYTGFVGHQGYRFCRLFCGVAGRNKPGRPQYYGALLKPDNYTGNAAHGDLDAAQMRDPSPELYKQNLAILMSSQTQGRFNDNRRDTGLSGPSILSGLPSNRCLPVPRGFASSFGSLDNASAYDGLGSSSPFGSNDDMFRLGRGQYSTHRSVNSNSGRQTGLDGDVASNPAMLLWYQELKKEICALRAECNKVTSERDKAVASADILQREYSELKREGSDHAMQGTDTTELGNVDKSVGDQDGPGLHPVGTLRRRRSDGDDMDYRARKVQIVEPDSSKLSKQIQKLQQELAKMKDGRQSVPALRLRNIVNKRDKQDEEINMLRAMLMSSEDRIQVCVLEGEALKGKAAYYQKEIGELRGKLSMQDSKIKAAKYRLKQASRVLSVQEIKSSFASSDILSVDDDATSIFSSRDDGESSSSGRQSAARIYRPPTPHPSAFSIREP</sequence>
<organism evidence="2 3">
    <name type="scientific">Panaeolus cyanescens</name>
    <dbReference type="NCBI Taxonomy" id="181874"/>
    <lineage>
        <taxon>Eukaryota</taxon>
        <taxon>Fungi</taxon>
        <taxon>Dikarya</taxon>
        <taxon>Basidiomycota</taxon>
        <taxon>Agaricomycotina</taxon>
        <taxon>Agaricomycetes</taxon>
        <taxon>Agaricomycetidae</taxon>
        <taxon>Agaricales</taxon>
        <taxon>Agaricineae</taxon>
        <taxon>Galeropsidaceae</taxon>
        <taxon>Panaeolus</taxon>
    </lineage>
</organism>
<evidence type="ECO:0000256" key="1">
    <source>
        <dbReference type="SAM" id="MobiDB-lite"/>
    </source>
</evidence>
<dbReference type="EMBL" id="NHTK01000084">
    <property type="protein sequence ID" value="PPR08195.1"/>
    <property type="molecule type" value="Genomic_DNA"/>
</dbReference>
<proteinExistence type="predicted"/>
<dbReference type="InParanoid" id="A0A409YYU3"/>
<reference evidence="2 3" key="1">
    <citation type="journal article" date="2018" name="Evol. Lett.">
        <title>Horizontal gene cluster transfer increased hallucinogenic mushroom diversity.</title>
        <authorList>
            <person name="Reynolds H.T."/>
            <person name="Vijayakumar V."/>
            <person name="Gluck-Thaler E."/>
            <person name="Korotkin H.B."/>
            <person name="Matheny P.B."/>
            <person name="Slot J.C."/>
        </authorList>
    </citation>
    <scope>NUCLEOTIDE SEQUENCE [LARGE SCALE GENOMIC DNA]</scope>
    <source>
        <strain evidence="2 3">2629</strain>
    </source>
</reference>
<feature type="region of interest" description="Disordered" evidence="1">
    <location>
        <begin position="40"/>
        <end position="90"/>
    </location>
</feature>
<name>A0A409YYU3_9AGAR</name>
<protein>
    <submittedName>
        <fullName evidence="2">Uncharacterized protein</fullName>
    </submittedName>
</protein>
<keyword evidence="3" id="KW-1185">Reference proteome</keyword>